<accession>A0A7C5JWD7</accession>
<proteinExistence type="predicted"/>
<comment type="caution">
    <text evidence="1">The sequence shown here is derived from an EMBL/GenBank/DDBJ whole genome shotgun (WGS) entry which is preliminary data.</text>
</comment>
<dbReference type="AlphaFoldDB" id="A0A7C5JWD7"/>
<reference evidence="1" key="1">
    <citation type="journal article" date="2020" name="mSystems">
        <title>Genome- and Community-Level Interaction Insights into Carbon Utilization and Element Cycling Functions of Hydrothermarchaeota in Hydrothermal Sediment.</title>
        <authorList>
            <person name="Zhou Z."/>
            <person name="Liu Y."/>
            <person name="Xu W."/>
            <person name="Pan J."/>
            <person name="Luo Z.H."/>
            <person name="Li M."/>
        </authorList>
    </citation>
    <scope>NUCLEOTIDE SEQUENCE [LARGE SCALE GENOMIC DNA]</scope>
    <source>
        <strain evidence="1">HyVt-93</strain>
    </source>
</reference>
<sequence>IKRVYSEGLKGAVKRYGPKRVKNALLRAYHKLYAEGKI</sequence>
<gene>
    <name evidence="1" type="ORF">ENL40_02785</name>
</gene>
<dbReference type="EMBL" id="DRTU01000118">
    <property type="protein sequence ID" value="HHI00395.1"/>
    <property type="molecule type" value="Genomic_DNA"/>
</dbReference>
<evidence type="ECO:0000313" key="1">
    <source>
        <dbReference type="EMBL" id="HHI00395.1"/>
    </source>
</evidence>
<protein>
    <submittedName>
        <fullName evidence="1">ASCH domain-containing protein</fullName>
    </submittedName>
</protein>
<dbReference type="Proteomes" id="UP000886217">
    <property type="component" value="Unassembled WGS sequence"/>
</dbReference>
<organism evidence="1">
    <name type="scientific">Thermococcus litoralis</name>
    <dbReference type="NCBI Taxonomy" id="2265"/>
    <lineage>
        <taxon>Archaea</taxon>
        <taxon>Methanobacteriati</taxon>
        <taxon>Methanobacteriota</taxon>
        <taxon>Thermococci</taxon>
        <taxon>Thermococcales</taxon>
        <taxon>Thermococcaceae</taxon>
        <taxon>Thermococcus</taxon>
    </lineage>
</organism>
<name>A0A7C5JWD7_THELI</name>
<feature type="non-terminal residue" evidence="1">
    <location>
        <position position="1"/>
    </location>
</feature>